<gene>
    <name evidence="1" type="ORF">SO802_014045</name>
</gene>
<dbReference type="AlphaFoldDB" id="A0AAW2D8Q5"/>
<proteinExistence type="predicted"/>
<dbReference type="PANTHER" id="PTHR33511">
    <property type="entry name" value="OS06G0632400 PROTEIN"/>
    <property type="match status" value="1"/>
</dbReference>
<name>A0AAW2D8Q5_9ROSI</name>
<reference evidence="1 2" key="1">
    <citation type="submission" date="2024-01" db="EMBL/GenBank/DDBJ databases">
        <title>A telomere-to-telomere, gap-free genome of sweet tea (Lithocarpus litseifolius).</title>
        <authorList>
            <person name="Zhou J."/>
        </authorList>
    </citation>
    <scope>NUCLEOTIDE SEQUENCE [LARGE SCALE GENOMIC DNA]</scope>
    <source>
        <strain evidence="1">Zhou-2022a</strain>
        <tissue evidence="1">Leaf</tissue>
    </source>
</reference>
<protein>
    <submittedName>
        <fullName evidence="1">Uncharacterized protein</fullName>
    </submittedName>
</protein>
<keyword evidence="2" id="KW-1185">Reference proteome</keyword>
<evidence type="ECO:0000313" key="1">
    <source>
        <dbReference type="EMBL" id="KAL0006484.1"/>
    </source>
</evidence>
<sequence>MSNNKQRRFSFFSFLNIFKAKRPGSGGGDDSSDDTMHSTKIYPNDYHWSHPVHGRTQPLSAETWLVSCTSVHCSCEDADGVDDPNIDTKARDFIKERRFKTVMAYKQQRKSPSFPFFGIFKARKPRGEDDSYDDAKSTTKIYPSDSDKSHYVADRKVDIKAGVYINKIHQIHKSQTMGEHQSVTVFQAEKA</sequence>
<accession>A0AAW2D8Q5</accession>
<evidence type="ECO:0000313" key="2">
    <source>
        <dbReference type="Proteomes" id="UP001459277"/>
    </source>
</evidence>
<organism evidence="1 2">
    <name type="scientific">Lithocarpus litseifolius</name>
    <dbReference type="NCBI Taxonomy" id="425828"/>
    <lineage>
        <taxon>Eukaryota</taxon>
        <taxon>Viridiplantae</taxon>
        <taxon>Streptophyta</taxon>
        <taxon>Embryophyta</taxon>
        <taxon>Tracheophyta</taxon>
        <taxon>Spermatophyta</taxon>
        <taxon>Magnoliopsida</taxon>
        <taxon>eudicotyledons</taxon>
        <taxon>Gunneridae</taxon>
        <taxon>Pentapetalae</taxon>
        <taxon>rosids</taxon>
        <taxon>fabids</taxon>
        <taxon>Fagales</taxon>
        <taxon>Fagaceae</taxon>
        <taxon>Lithocarpus</taxon>
    </lineage>
</organism>
<comment type="caution">
    <text evidence="1">The sequence shown here is derived from an EMBL/GenBank/DDBJ whole genome shotgun (WGS) entry which is preliminary data.</text>
</comment>
<dbReference type="Proteomes" id="UP001459277">
    <property type="component" value="Unassembled WGS sequence"/>
</dbReference>
<dbReference type="EMBL" id="JAZDWU010000004">
    <property type="protein sequence ID" value="KAL0006484.1"/>
    <property type="molecule type" value="Genomic_DNA"/>
</dbReference>